<feature type="non-terminal residue" evidence="7">
    <location>
        <position position="1"/>
    </location>
</feature>
<dbReference type="Gene3D" id="3.30.780.10">
    <property type="entry name" value="SUI1-like domain"/>
    <property type="match status" value="1"/>
</dbReference>
<comment type="similarity">
    <text evidence="2">Belongs to the mitochondrion-specific ribosomal protein mL49 family.</text>
</comment>
<comment type="subcellular location">
    <subcellularLocation>
        <location evidence="1">Mitochondrion</location>
    </subcellularLocation>
</comment>
<dbReference type="Pfam" id="PF05046">
    <property type="entry name" value="Img2"/>
    <property type="match status" value="1"/>
</dbReference>
<proteinExistence type="inferred from homology"/>
<evidence type="ECO:0000256" key="6">
    <source>
        <dbReference type="ARBA" id="ARBA00035191"/>
    </source>
</evidence>
<evidence type="ECO:0000313" key="7">
    <source>
        <dbReference type="EMBL" id="TDL27279.1"/>
    </source>
</evidence>
<dbReference type="GO" id="GO:0005762">
    <property type="term" value="C:mitochondrial large ribosomal subunit"/>
    <property type="evidence" value="ECO:0007669"/>
    <property type="project" value="TreeGrafter"/>
</dbReference>
<evidence type="ECO:0000256" key="1">
    <source>
        <dbReference type="ARBA" id="ARBA00004173"/>
    </source>
</evidence>
<reference evidence="7 8" key="1">
    <citation type="submission" date="2018-06" db="EMBL/GenBank/DDBJ databases">
        <title>A transcriptomic atlas of mushroom development highlights an independent origin of complex multicellularity.</title>
        <authorList>
            <consortium name="DOE Joint Genome Institute"/>
            <person name="Krizsan K."/>
            <person name="Almasi E."/>
            <person name="Merenyi Z."/>
            <person name="Sahu N."/>
            <person name="Viragh M."/>
            <person name="Koszo T."/>
            <person name="Mondo S."/>
            <person name="Kiss B."/>
            <person name="Balint B."/>
            <person name="Kues U."/>
            <person name="Barry K."/>
            <person name="Hegedus J.C."/>
            <person name="Henrissat B."/>
            <person name="Johnson J."/>
            <person name="Lipzen A."/>
            <person name="Ohm R."/>
            <person name="Nagy I."/>
            <person name="Pangilinan J."/>
            <person name="Yan J."/>
            <person name="Xiong Y."/>
            <person name="Grigoriev I.V."/>
            <person name="Hibbett D.S."/>
            <person name="Nagy L.G."/>
        </authorList>
    </citation>
    <scope>NUCLEOTIDE SEQUENCE [LARGE SCALE GENOMIC DNA]</scope>
    <source>
        <strain evidence="7 8">SZMC22713</strain>
    </source>
</reference>
<dbReference type="AlphaFoldDB" id="A0A4Y7QKB5"/>
<evidence type="ECO:0000313" key="8">
    <source>
        <dbReference type="Proteomes" id="UP000294933"/>
    </source>
</evidence>
<evidence type="ECO:0000256" key="3">
    <source>
        <dbReference type="ARBA" id="ARBA00022980"/>
    </source>
</evidence>
<name>A0A4Y7QKB5_9AGAM</name>
<dbReference type="PANTHER" id="PTHR13477:SF0">
    <property type="entry name" value="LARGE RIBOSOMAL SUBUNIT PROTEIN ML49"/>
    <property type="match status" value="1"/>
</dbReference>
<keyword evidence="4" id="KW-0496">Mitochondrion</keyword>
<dbReference type="GO" id="GO:0006412">
    <property type="term" value="P:translation"/>
    <property type="evidence" value="ECO:0007669"/>
    <property type="project" value="InterPro"/>
</dbReference>
<keyword evidence="8" id="KW-1185">Reference proteome</keyword>
<keyword evidence="5" id="KW-0687">Ribonucleoprotein</keyword>
<evidence type="ECO:0000256" key="4">
    <source>
        <dbReference type="ARBA" id="ARBA00023128"/>
    </source>
</evidence>
<protein>
    <recommendedName>
        <fullName evidence="6">Large ribosomal subunit protein mL49</fullName>
    </recommendedName>
</protein>
<feature type="non-terminal residue" evidence="7">
    <location>
        <position position="95"/>
    </location>
</feature>
<evidence type="ECO:0000256" key="5">
    <source>
        <dbReference type="ARBA" id="ARBA00023274"/>
    </source>
</evidence>
<organism evidence="7 8">
    <name type="scientific">Rickenella mellea</name>
    <dbReference type="NCBI Taxonomy" id="50990"/>
    <lineage>
        <taxon>Eukaryota</taxon>
        <taxon>Fungi</taxon>
        <taxon>Dikarya</taxon>
        <taxon>Basidiomycota</taxon>
        <taxon>Agaricomycotina</taxon>
        <taxon>Agaricomycetes</taxon>
        <taxon>Hymenochaetales</taxon>
        <taxon>Rickenellaceae</taxon>
        <taxon>Rickenella</taxon>
    </lineage>
</organism>
<keyword evidence="3" id="KW-0689">Ribosomal protein</keyword>
<dbReference type="Proteomes" id="UP000294933">
    <property type="component" value="Unassembled WGS sequence"/>
</dbReference>
<evidence type="ECO:0000256" key="2">
    <source>
        <dbReference type="ARBA" id="ARBA00005677"/>
    </source>
</evidence>
<gene>
    <name evidence="7" type="ORF">BD410DRAFT_681434</name>
</gene>
<dbReference type="GO" id="GO:0003735">
    <property type="term" value="F:structural constituent of ribosome"/>
    <property type="evidence" value="ECO:0007669"/>
    <property type="project" value="InterPro"/>
</dbReference>
<dbReference type="OrthoDB" id="19439at2759"/>
<dbReference type="STRING" id="50990.A0A4Y7QKB5"/>
<accession>A0A4Y7QKB5</accession>
<dbReference type="EMBL" id="ML170159">
    <property type="protein sequence ID" value="TDL27279.1"/>
    <property type="molecule type" value="Genomic_DNA"/>
</dbReference>
<sequence>QQQVTLPYFVPRNSRGSLPVHSLIRNGGSRYQIQIKHIQGNILKFRDDLAHSLFRPHSGEAARLKTEVQASRSRILLSGGRWKTQVVDWLKQNGF</sequence>
<dbReference type="PANTHER" id="PTHR13477">
    <property type="entry name" value="MITOCHONDRIAL 39S RIBOSOMAL PROTEIN L49"/>
    <property type="match status" value="1"/>
</dbReference>
<dbReference type="InterPro" id="IPR007740">
    <property type="entry name" value="Ribosomal_mL49"/>
</dbReference>
<dbReference type="VEuPathDB" id="FungiDB:BD410DRAFT_681434"/>